<feature type="transmembrane region" description="Helical" evidence="2">
    <location>
        <begin position="59"/>
        <end position="80"/>
    </location>
</feature>
<keyword evidence="2" id="KW-0472">Membrane</keyword>
<evidence type="ECO:0000256" key="1">
    <source>
        <dbReference type="SAM" id="MobiDB-lite"/>
    </source>
</evidence>
<sequence>MKVSCRPRPASIESQATCQPDTLRSCIVKKFFEGISLSSIVAGTLAAVTSFLLASKIGIGGSVIGAAASYVVSAVATKIYQNVLTASGEKLQSASSSGNGITKDAENGDADGGAPRTAGSRTDVRDEPDTATGVTADDASSTRRPREIVFSRANGRTYSVDELRKSRFRASKHTAMIVTLVSGLLAVAVTAGVVMLATQGRGTDNLVSPTTTTPARNDTGTRTGTPDQNNALPQTGNGDDSKGTSKDSKTDAPSTDLDANGTSGSTGAGASDSKTDGTANGSNGTGTSKNPTTEDPTSQGVGGSQTGSNGTGTGTGTTQKDPSGSTSTSTGTSGTSGSPATGQSTGAGSTGK</sequence>
<dbReference type="AlphaFoldDB" id="A0A564W0M8"/>
<feature type="region of interest" description="Disordered" evidence="1">
    <location>
        <begin position="92"/>
        <end position="147"/>
    </location>
</feature>
<dbReference type="Proteomes" id="UP000345266">
    <property type="component" value="Unassembled WGS sequence"/>
</dbReference>
<feature type="compositionally biased region" description="Basic and acidic residues" evidence="1">
    <location>
        <begin position="239"/>
        <end position="250"/>
    </location>
</feature>
<feature type="compositionally biased region" description="Polar residues" evidence="1">
    <location>
        <begin position="202"/>
        <end position="238"/>
    </location>
</feature>
<evidence type="ECO:0000313" key="3">
    <source>
        <dbReference type="EMBL" id="VUX38140.1"/>
    </source>
</evidence>
<feature type="transmembrane region" description="Helical" evidence="2">
    <location>
        <begin position="174"/>
        <end position="197"/>
    </location>
</feature>
<accession>A0A564W0M8</accession>
<reference evidence="3 4" key="1">
    <citation type="submission" date="2019-07" db="EMBL/GenBank/DDBJ databases">
        <authorList>
            <person name="Hibberd C M."/>
            <person name="Gehrig L. J."/>
            <person name="Chang H.-W."/>
            <person name="Venkatesh S."/>
        </authorList>
    </citation>
    <scope>NUCLEOTIDE SEQUENCE [LARGE SCALE GENOMIC DNA]</scope>
    <source>
        <strain evidence="3">Bifidobacterium_longum_subsp_infantis_JG_Bg463</strain>
    </source>
</reference>
<protein>
    <submittedName>
        <fullName evidence="3">Uncharacterized protein</fullName>
    </submittedName>
</protein>
<keyword evidence="2" id="KW-0812">Transmembrane</keyword>
<keyword evidence="2" id="KW-1133">Transmembrane helix</keyword>
<gene>
    <name evidence="3" type="ORF">BLJG463_02276</name>
</gene>
<name>A0A564W0M8_BIFLI</name>
<dbReference type="EMBL" id="CABHNT010000051">
    <property type="protein sequence ID" value="VUX38140.1"/>
    <property type="molecule type" value="Genomic_DNA"/>
</dbReference>
<evidence type="ECO:0000313" key="4">
    <source>
        <dbReference type="Proteomes" id="UP000345266"/>
    </source>
</evidence>
<evidence type="ECO:0000256" key="2">
    <source>
        <dbReference type="SAM" id="Phobius"/>
    </source>
</evidence>
<feature type="region of interest" description="Disordered" evidence="1">
    <location>
        <begin position="202"/>
        <end position="352"/>
    </location>
</feature>
<feature type="compositionally biased region" description="Low complexity" evidence="1">
    <location>
        <begin position="316"/>
        <end position="352"/>
    </location>
</feature>
<proteinExistence type="predicted"/>
<feature type="compositionally biased region" description="Gly residues" evidence="1">
    <location>
        <begin position="300"/>
        <end position="315"/>
    </location>
</feature>
<feature type="compositionally biased region" description="Low complexity" evidence="1">
    <location>
        <begin position="261"/>
        <end position="299"/>
    </location>
</feature>
<organism evidence="3 4">
    <name type="scientific">Bifidobacterium longum subsp. infantis</name>
    <dbReference type="NCBI Taxonomy" id="1682"/>
    <lineage>
        <taxon>Bacteria</taxon>
        <taxon>Bacillati</taxon>
        <taxon>Actinomycetota</taxon>
        <taxon>Actinomycetes</taxon>
        <taxon>Bifidobacteriales</taxon>
        <taxon>Bifidobacteriaceae</taxon>
        <taxon>Bifidobacterium</taxon>
    </lineage>
</organism>
<feature type="transmembrane region" description="Helical" evidence="2">
    <location>
        <begin position="31"/>
        <end position="53"/>
    </location>
</feature>